<proteinExistence type="predicted"/>
<dbReference type="Proteomes" id="UP000519859">
    <property type="component" value="Unassembled WGS sequence"/>
</dbReference>
<evidence type="ECO:0000313" key="1">
    <source>
        <dbReference type="EMBL" id="EFB2194869.1"/>
    </source>
</evidence>
<evidence type="ECO:0000313" key="2">
    <source>
        <dbReference type="Proteomes" id="UP000519859"/>
    </source>
</evidence>
<dbReference type="EMBL" id="AASDFP010000070">
    <property type="protein sequence ID" value="EFB2194869.1"/>
    <property type="molecule type" value="Genomic_DNA"/>
</dbReference>
<name>A0A8S7CTT7_ECOLX</name>
<sequence length="126" mass="14691">MAISSYSTVTDKFATLNKMPDENLNAKNRTQKYSGKIDLFLDDVDKYSVTHKDITNILAGDSQSFLKRSLWEFILDLFPMYHIKEAKQAIIDFVTETGDKVDIFYRIKSLANEDQQWRFNTTTEFT</sequence>
<gene>
    <name evidence="1" type="ORF">FIJ20_22160</name>
</gene>
<dbReference type="AlphaFoldDB" id="A0A8S7CTT7"/>
<feature type="non-terminal residue" evidence="1">
    <location>
        <position position="126"/>
    </location>
</feature>
<accession>A0A8S7CTT7</accession>
<protein>
    <submittedName>
        <fullName evidence="1">Type III effector protein</fullName>
    </submittedName>
</protein>
<organism evidence="1 2">
    <name type="scientific">Escherichia coli</name>
    <dbReference type="NCBI Taxonomy" id="562"/>
    <lineage>
        <taxon>Bacteria</taxon>
        <taxon>Pseudomonadati</taxon>
        <taxon>Pseudomonadota</taxon>
        <taxon>Gammaproteobacteria</taxon>
        <taxon>Enterobacterales</taxon>
        <taxon>Enterobacteriaceae</taxon>
        <taxon>Escherichia</taxon>
    </lineage>
</organism>
<comment type="caution">
    <text evidence="1">The sequence shown here is derived from an EMBL/GenBank/DDBJ whole genome shotgun (WGS) entry which is preliminary data.</text>
</comment>
<reference evidence="1 2" key="1">
    <citation type="submission" date="2019-06" db="EMBL/GenBank/DDBJ databases">
        <authorList>
            <consortium name="NARMS: The National Antimicrobial Resistance Monitoring System"/>
        </authorList>
    </citation>
    <scope>NUCLEOTIDE SEQUENCE [LARGE SCALE GENOMIC DNA]</scope>
    <source>
        <strain evidence="1 2">FSIS11921886</strain>
    </source>
</reference>
<dbReference type="Gene3D" id="3.30.2440.10">
    <property type="entry name" value="Secreted effector protein SifA"/>
    <property type="match status" value="1"/>
</dbReference>